<keyword evidence="1" id="KW-0175">Coiled coil</keyword>
<keyword evidence="3" id="KW-1185">Reference proteome</keyword>
<evidence type="ECO:0000256" key="1">
    <source>
        <dbReference type="SAM" id="Coils"/>
    </source>
</evidence>
<dbReference type="OrthoDB" id="1707350at2"/>
<dbReference type="RefSeq" id="WP_132245988.1">
    <property type="nucleotide sequence ID" value="NZ_SLWV01000016.1"/>
</dbReference>
<dbReference type="Proteomes" id="UP000294919">
    <property type="component" value="Unassembled WGS sequence"/>
</dbReference>
<accession>A0A4V2SAW3</accession>
<feature type="coiled-coil region" evidence="1">
    <location>
        <begin position="139"/>
        <end position="166"/>
    </location>
</feature>
<sequence length="198" mass="23554">MKKTIDLDENIMKRNKISVLIEDKEWLNNFGKYMTKAMEKIAKDLVLKVKEETEATKEIRGYKKQKKTLMEKILQLSDEVNNNENQEALTKLEEVKNQILRANDQIDAFQFKLETLPKEIENLNKELLTETIKIVYKDIKEGNGRIEQLTEEISKLREQLKNNWDEKIDLEDRVEILYAYLHNTLGYEETNKLDEKFL</sequence>
<evidence type="ECO:0000313" key="2">
    <source>
        <dbReference type="EMBL" id="TCO73160.1"/>
    </source>
</evidence>
<dbReference type="AlphaFoldDB" id="A0A4V2SAW3"/>
<dbReference type="EMBL" id="SLWV01000016">
    <property type="protein sequence ID" value="TCO73160.1"/>
    <property type="molecule type" value="Genomic_DNA"/>
</dbReference>
<feature type="coiled-coil region" evidence="1">
    <location>
        <begin position="52"/>
        <end position="112"/>
    </location>
</feature>
<organism evidence="2 3">
    <name type="scientific">Marinisporobacter balticus</name>
    <dbReference type="NCBI Taxonomy" id="2018667"/>
    <lineage>
        <taxon>Bacteria</taxon>
        <taxon>Bacillati</taxon>
        <taxon>Bacillota</taxon>
        <taxon>Clostridia</taxon>
        <taxon>Peptostreptococcales</taxon>
        <taxon>Thermotaleaceae</taxon>
        <taxon>Marinisporobacter</taxon>
    </lineage>
</organism>
<name>A0A4V2SAW3_9FIRM</name>
<proteinExistence type="predicted"/>
<evidence type="ECO:0000313" key="3">
    <source>
        <dbReference type="Proteomes" id="UP000294919"/>
    </source>
</evidence>
<protein>
    <submittedName>
        <fullName evidence="2">Uncharacterized protein</fullName>
    </submittedName>
</protein>
<comment type="caution">
    <text evidence="2">The sequence shown here is derived from an EMBL/GenBank/DDBJ whole genome shotgun (WGS) entry which is preliminary data.</text>
</comment>
<gene>
    <name evidence="2" type="ORF">EV214_11662</name>
</gene>
<reference evidence="2 3" key="1">
    <citation type="submission" date="2019-03" db="EMBL/GenBank/DDBJ databases">
        <title>Genomic Encyclopedia of Type Strains, Phase IV (KMG-IV): sequencing the most valuable type-strain genomes for metagenomic binning, comparative biology and taxonomic classification.</title>
        <authorList>
            <person name="Goeker M."/>
        </authorList>
    </citation>
    <scope>NUCLEOTIDE SEQUENCE [LARGE SCALE GENOMIC DNA]</scope>
    <source>
        <strain evidence="2 3">DSM 102940</strain>
    </source>
</reference>